<comment type="caution">
    <text evidence="1">The sequence shown here is derived from an EMBL/GenBank/DDBJ whole genome shotgun (WGS) entry which is preliminary data.</text>
</comment>
<evidence type="ECO:0000313" key="1">
    <source>
        <dbReference type="EMBL" id="KAI1610225.1"/>
    </source>
</evidence>
<name>A0AAN6IAV2_9EURO</name>
<proteinExistence type="predicted"/>
<sequence>MATQGISCWDFAYSTGKCSLTCERNCIDSRKKSSRFRKQQSKDDTNTSIFRKLKQDSIDARTYLLSCPSTASLRFPQTYTTISTMLLQPRTQIVLLVPQVYIASSTVCDISRLPRAGGSYIQVLPMPEVLGLNGVNAESLSSSDSEYETPDSADMSNVVEMVRKIVKYTKARRFDGYLDFEDDRKSWTFLKRVGDGVKAASRKRGN</sequence>
<protein>
    <submittedName>
        <fullName evidence="1">Uncharacterized protein</fullName>
    </submittedName>
</protein>
<dbReference type="Proteomes" id="UP001203852">
    <property type="component" value="Unassembled WGS sequence"/>
</dbReference>
<accession>A0AAN6IAV2</accession>
<dbReference type="AlphaFoldDB" id="A0AAN6IAV2"/>
<gene>
    <name evidence="1" type="ORF">EDD36DRAFT_319061</name>
</gene>
<organism evidence="1 2">
    <name type="scientific">Exophiala viscosa</name>
    <dbReference type="NCBI Taxonomy" id="2486360"/>
    <lineage>
        <taxon>Eukaryota</taxon>
        <taxon>Fungi</taxon>
        <taxon>Dikarya</taxon>
        <taxon>Ascomycota</taxon>
        <taxon>Pezizomycotina</taxon>
        <taxon>Eurotiomycetes</taxon>
        <taxon>Chaetothyriomycetidae</taxon>
        <taxon>Chaetothyriales</taxon>
        <taxon>Herpotrichiellaceae</taxon>
        <taxon>Exophiala</taxon>
    </lineage>
</organism>
<dbReference type="EMBL" id="MU404358">
    <property type="protein sequence ID" value="KAI1610225.1"/>
    <property type="molecule type" value="Genomic_DNA"/>
</dbReference>
<evidence type="ECO:0000313" key="2">
    <source>
        <dbReference type="Proteomes" id="UP001203852"/>
    </source>
</evidence>
<reference evidence="1" key="1">
    <citation type="journal article" date="2022" name="bioRxiv">
        <title>Deciphering the potential niche of two novel black yeast fungi from a biological soil crust based on their genomes, phenotypes, and melanin regulation.</title>
        <authorList>
            <consortium name="DOE Joint Genome Institute"/>
            <person name="Carr E.C."/>
            <person name="Barton Q."/>
            <person name="Grambo S."/>
            <person name="Sullivan M."/>
            <person name="Renfro C.M."/>
            <person name="Kuo A."/>
            <person name="Pangilinan J."/>
            <person name="Lipzen A."/>
            <person name="Keymanesh K."/>
            <person name="Savage E."/>
            <person name="Barry K."/>
            <person name="Grigoriev I.V."/>
            <person name="Riekhof W.R."/>
            <person name="Harris S.S."/>
        </authorList>
    </citation>
    <scope>NUCLEOTIDE SEQUENCE</scope>
    <source>
        <strain evidence="1">JF 03-4F</strain>
    </source>
</reference>
<keyword evidence="2" id="KW-1185">Reference proteome</keyword>